<feature type="region of interest" description="Disordered" evidence="1">
    <location>
        <begin position="125"/>
        <end position="201"/>
    </location>
</feature>
<feature type="compositionally biased region" description="Polar residues" evidence="1">
    <location>
        <begin position="1"/>
        <end position="16"/>
    </location>
</feature>
<reference evidence="2 3" key="1">
    <citation type="submission" date="2021-01" db="EMBL/GenBank/DDBJ databases">
        <title>Genome public.</title>
        <authorList>
            <person name="Liu C."/>
            <person name="Sun Q."/>
        </authorList>
    </citation>
    <scope>NUCLEOTIDE SEQUENCE [LARGE SCALE GENOMIC DNA]</scope>
    <source>
        <strain evidence="2 3">JC656</strain>
    </source>
</reference>
<keyword evidence="3" id="KW-1185">Reference proteome</keyword>
<dbReference type="RefSeq" id="WP_189694259.1">
    <property type="nucleotide sequence ID" value="NZ_BNCM01000009.1"/>
</dbReference>
<feature type="compositionally biased region" description="Polar residues" evidence="1">
    <location>
        <begin position="187"/>
        <end position="201"/>
    </location>
</feature>
<sequence length="201" mass="21031">MAEPGAQQSAARTPTASAKPKAGVPVWRVGKPDAFLAAAADTARAALADIARPEDIGGHIAAKSEGERVVTHLFECRLRGYRGWQWFATLARVARSKAATVSEIGLVPSQDSILAPEWVPWSERVRPEDSHTAGPEAAPGEQAHDGAPAASADGSPKSPEEPERREEPESPEEQGPEEPEAPGNDATGETSGEASGEDAQS</sequence>
<comment type="caution">
    <text evidence="2">The sequence shown here is derived from an EMBL/GenBank/DDBJ whole genome shotgun (WGS) entry which is preliminary data.</text>
</comment>
<feature type="region of interest" description="Disordered" evidence="1">
    <location>
        <begin position="1"/>
        <end position="23"/>
    </location>
</feature>
<evidence type="ECO:0000313" key="3">
    <source>
        <dbReference type="Proteomes" id="UP000639051"/>
    </source>
</evidence>
<name>A0ABS1K0L5_9MICC</name>
<evidence type="ECO:0000313" key="2">
    <source>
        <dbReference type="EMBL" id="MBL0705008.1"/>
    </source>
</evidence>
<organism evidence="2 3">
    <name type="scientific">Sinomonas cellulolyticus</name>
    <dbReference type="NCBI Taxonomy" id="2801916"/>
    <lineage>
        <taxon>Bacteria</taxon>
        <taxon>Bacillati</taxon>
        <taxon>Actinomycetota</taxon>
        <taxon>Actinomycetes</taxon>
        <taxon>Micrococcales</taxon>
        <taxon>Micrococcaceae</taxon>
        <taxon>Sinomonas</taxon>
    </lineage>
</organism>
<dbReference type="Pfam" id="PF11228">
    <property type="entry name" value="DUF3027"/>
    <property type="match status" value="1"/>
</dbReference>
<dbReference type="Proteomes" id="UP000639051">
    <property type="component" value="Unassembled WGS sequence"/>
</dbReference>
<evidence type="ECO:0000256" key="1">
    <source>
        <dbReference type="SAM" id="MobiDB-lite"/>
    </source>
</evidence>
<dbReference type="EMBL" id="JAERRC010000015">
    <property type="protein sequence ID" value="MBL0705008.1"/>
    <property type="molecule type" value="Genomic_DNA"/>
</dbReference>
<feature type="compositionally biased region" description="Acidic residues" evidence="1">
    <location>
        <begin position="169"/>
        <end position="180"/>
    </location>
</feature>
<protein>
    <submittedName>
        <fullName evidence="2">DUF3027 domain-containing protein</fullName>
    </submittedName>
</protein>
<gene>
    <name evidence="2" type="ORF">JJE72_05740</name>
</gene>
<feature type="compositionally biased region" description="Basic and acidic residues" evidence="1">
    <location>
        <begin position="158"/>
        <end position="168"/>
    </location>
</feature>
<dbReference type="InterPro" id="IPR021391">
    <property type="entry name" value="DUF3027"/>
</dbReference>
<accession>A0ABS1K0L5</accession>
<proteinExistence type="predicted"/>